<name>A0A319E3Q0_ASPSB</name>
<organism evidence="1 2">
    <name type="scientific">Aspergillus sclerotiicarbonarius (strain CBS 121057 / IBT 28362)</name>
    <dbReference type="NCBI Taxonomy" id="1448318"/>
    <lineage>
        <taxon>Eukaryota</taxon>
        <taxon>Fungi</taxon>
        <taxon>Dikarya</taxon>
        <taxon>Ascomycota</taxon>
        <taxon>Pezizomycotina</taxon>
        <taxon>Eurotiomycetes</taxon>
        <taxon>Eurotiomycetidae</taxon>
        <taxon>Eurotiales</taxon>
        <taxon>Aspergillaceae</taxon>
        <taxon>Aspergillus</taxon>
        <taxon>Aspergillus subgen. Circumdati</taxon>
    </lineage>
</organism>
<keyword evidence="2" id="KW-1185">Reference proteome</keyword>
<dbReference type="AlphaFoldDB" id="A0A319E3Q0"/>
<gene>
    <name evidence="1" type="ORF">BO78DRAFT_420364</name>
</gene>
<dbReference type="OrthoDB" id="4383177at2759"/>
<reference evidence="1 2" key="1">
    <citation type="submission" date="2018-02" db="EMBL/GenBank/DDBJ databases">
        <title>The genomes of Aspergillus section Nigri reveals drivers in fungal speciation.</title>
        <authorList>
            <consortium name="DOE Joint Genome Institute"/>
            <person name="Vesth T.C."/>
            <person name="Nybo J."/>
            <person name="Theobald S."/>
            <person name="Brandl J."/>
            <person name="Frisvad J.C."/>
            <person name="Nielsen K.F."/>
            <person name="Lyhne E.K."/>
            <person name="Kogle M.E."/>
            <person name="Kuo A."/>
            <person name="Riley R."/>
            <person name="Clum A."/>
            <person name="Nolan M."/>
            <person name="Lipzen A."/>
            <person name="Salamov A."/>
            <person name="Henrissat B."/>
            <person name="Wiebenga A."/>
            <person name="De vries R.P."/>
            <person name="Grigoriev I.V."/>
            <person name="Mortensen U.H."/>
            <person name="Andersen M.R."/>
            <person name="Baker S.E."/>
        </authorList>
    </citation>
    <scope>NUCLEOTIDE SEQUENCE [LARGE SCALE GENOMIC DNA]</scope>
    <source>
        <strain evidence="1 2">CBS 121057</strain>
    </source>
</reference>
<accession>A0A319E3Q0</accession>
<dbReference type="EMBL" id="KZ826366">
    <property type="protein sequence ID" value="PYI04621.1"/>
    <property type="molecule type" value="Genomic_DNA"/>
</dbReference>
<protein>
    <submittedName>
        <fullName evidence="1">Uncharacterized protein</fullName>
    </submittedName>
</protein>
<dbReference type="VEuPathDB" id="FungiDB:BO78DRAFT_420364"/>
<dbReference type="Proteomes" id="UP000248423">
    <property type="component" value="Unassembled WGS sequence"/>
</dbReference>
<proteinExistence type="predicted"/>
<evidence type="ECO:0000313" key="1">
    <source>
        <dbReference type="EMBL" id="PYI04621.1"/>
    </source>
</evidence>
<evidence type="ECO:0000313" key="2">
    <source>
        <dbReference type="Proteomes" id="UP000248423"/>
    </source>
</evidence>
<sequence length="106" mass="11373">MFKIIFNEDGPALHDTGMALNEESTFIVDTGDLPNDGKNYVIGFGKRNGPDSPVIAACAIISARPNTRQAVVPIIELFFSSTPATPGDLIDYNDLAGKSAKIRQGY</sequence>